<evidence type="ECO:0000313" key="5">
    <source>
        <dbReference type="EMBL" id="MBC3917227.1"/>
    </source>
</evidence>
<dbReference type="Gene3D" id="3.40.50.1110">
    <property type="entry name" value="SGNH hydrolase"/>
    <property type="match status" value="1"/>
</dbReference>
<evidence type="ECO:0000256" key="1">
    <source>
        <dbReference type="ARBA" id="ARBA00008668"/>
    </source>
</evidence>
<keyword evidence="6" id="KW-1185">Reference proteome</keyword>
<dbReference type="InterPro" id="IPR036514">
    <property type="entry name" value="SGNH_hydro_sf"/>
</dbReference>
<dbReference type="SUPFAM" id="SSF52266">
    <property type="entry name" value="SGNH hydrolase"/>
    <property type="match status" value="1"/>
</dbReference>
<organism evidence="5 6">
    <name type="scientific">Undibacterium hunanense</name>
    <dbReference type="NCBI Taxonomy" id="2762292"/>
    <lineage>
        <taxon>Bacteria</taxon>
        <taxon>Pseudomonadati</taxon>
        <taxon>Pseudomonadota</taxon>
        <taxon>Betaproteobacteria</taxon>
        <taxon>Burkholderiales</taxon>
        <taxon>Oxalobacteraceae</taxon>
        <taxon>Undibacterium</taxon>
    </lineage>
</organism>
<dbReference type="PANTHER" id="PTHR43695">
    <property type="entry name" value="PUTATIVE (AFU_ORTHOLOGUE AFUA_2G17250)-RELATED"/>
    <property type="match status" value="1"/>
</dbReference>
<dbReference type="CDD" id="cd01821">
    <property type="entry name" value="Rhamnogalacturan_acetylesterase_like"/>
    <property type="match status" value="1"/>
</dbReference>
<name>A0ABR6ZMV4_9BURK</name>
<feature type="domain" description="SGNH hydrolase-type esterase" evidence="4">
    <location>
        <begin position="62"/>
        <end position="256"/>
    </location>
</feature>
<evidence type="ECO:0000313" key="6">
    <source>
        <dbReference type="Proteomes" id="UP000650424"/>
    </source>
</evidence>
<evidence type="ECO:0000259" key="4">
    <source>
        <dbReference type="Pfam" id="PF13472"/>
    </source>
</evidence>
<dbReference type="RefSeq" id="WP_186946465.1">
    <property type="nucleotide sequence ID" value="NZ_JACOGF010000003.1"/>
</dbReference>
<dbReference type="Proteomes" id="UP000650424">
    <property type="component" value="Unassembled WGS sequence"/>
</dbReference>
<keyword evidence="3" id="KW-0732">Signal</keyword>
<comment type="caution">
    <text evidence="5">The sequence shown here is derived from an EMBL/GenBank/DDBJ whole genome shotgun (WGS) entry which is preliminary data.</text>
</comment>
<gene>
    <name evidence="5" type="ORF">H8L32_07050</name>
</gene>
<feature type="signal peptide" evidence="3">
    <location>
        <begin position="1"/>
        <end position="29"/>
    </location>
</feature>
<accession>A0ABR6ZMV4</accession>
<dbReference type="EMBL" id="JACOGF010000003">
    <property type="protein sequence ID" value="MBC3917227.1"/>
    <property type="molecule type" value="Genomic_DNA"/>
</dbReference>
<dbReference type="Pfam" id="PF13472">
    <property type="entry name" value="Lipase_GDSL_2"/>
    <property type="match status" value="1"/>
</dbReference>
<dbReference type="InterPro" id="IPR037459">
    <property type="entry name" value="RhgT-like"/>
</dbReference>
<dbReference type="InterPro" id="IPR013830">
    <property type="entry name" value="SGNH_hydro"/>
</dbReference>
<feature type="chain" id="PRO_5045046369" evidence="3">
    <location>
        <begin position="30"/>
        <end position="289"/>
    </location>
</feature>
<dbReference type="PANTHER" id="PTHR43695:SF1">
    <property type="entry name" value="RHAMNOGALACTURONAN ACETYLESTERASE"/>
    <property type="match status" value="1"/>
</dbReference>
<protein>
    <submittedName>
        <fullName evidence="5">Rhamnogalacturonan acetylesterase</fullName>
    </submittedName>
</protein>
<evidence type="ECO:0000256" key="2">
    <source>
        <dbReference type="ARBA" id="ARBA00022801"/>
    </source>
</evidence>
<comment type="similarity">
    <text evidence="1">Belongs to the 'GDSL' lipolytic enzyme family.</text>
</comment>
<keyword evidence="2" id="KW-0378">Hydrolase</keyword>
<proteinExistence type="inferred from homology"/>
<evidence type="ECO:0000256" key="3">
    <source>
        <dbReference type="SAM" id="SignalP"/>
    </source>
</evidence>
<reference evidence="5 6" key="1">
    <citation type="submission" date="2020-08" db="EMBL/GenBank/DDBJ databases">
        <title>Novel species isolated from subtropical streams in China.</title>
        <authorList>
            <person name="Lu H."/>
        </authorList>
    </citation>
    <scope>NUCLEOTIDE SEQUENCE [LARGE SCALE GENOMIC DNA]</scope>
    <source>
        <strain evidence="5 6">CY18W</strain>
    </source>
</reference>
<sequence>MIITKSFFLSWRKAAQFLLFFAVAGSASAQATKEDDRPVVDESKQASAKHAVDPKLPSFFIVGDSTARSDAPMRGWADEIAPYFDLSKINVINRAIGGRSSRTYIQEGRWDKVLSEMKAGDFVLVQFGHNDVGPLDIKGKFRGSIRSAGEETENITKPDGSIEVVHSYGWYLKKYIQDAKAKGISVILATPVPHKEWANDFAEHRKLANAVARETQVPLIDVTAITGKTYDVLGKEKVDTLFSDQRTHTNIAGARINAESVVAGIKGLSNNGLNNYLSLKAGVISPQAD</sequence>